<dbReference type="AlphaFoldDB" id="A0A3A1P824"/>
<dbReference type="Pfam" id="PF12276">
    <property type="entry name" value="DUF3617"/>
    <property type="match status" value="1"/>
</dbReference>
<reference evidence="2 3" key="1">
    <citation type="submission" date="2018-08" db="EMBL/GenBank/DDBJ databases">
        <title>Erythrobacter zhengii sp.nov., a bacterium isolated from deep-sea sediment.</title>
        <authorList>
            <person name="Fang C."/>
            <person name="Wu Y.-H."/>
            <person name="Sun C."/>
            <person name="Wang H."/>
            <person name="Cheng H."/>
            <person name="Meng F.-X."/>
            <person name="Wang C.-S."/>
            <person name="Xu X.-W."/>
        </authorList>
    </citation>
    <scope>NUCLEOTIDE SEQUENCE [LARGE SCALE GENOMIC DNA]</scope>
    <source>
        <strain evidence="2 3">CCTCC AB 2015396</strain>
    </source>
</reference>
<comment type="caution">
    <text evidence="2">The sequence shown here is derived from an EMBL/GenBank/DDBJ whole genome shotgun (WGS) entry which is preliminary data.</text>
</comment>
<dbReference type="InterPro" id="IPR022061">
    <property type="entry name" value="DUF3617"/>
</dbReference>
<dbReference type="OrthoDB" id="7405484at2"/>
<evidence type="ECO:0000313" key="2">
    <source>
        <dbReference type="EMBL" id="RIV85278.1"/>
    </source>
</evidence>
<proteinExistence type="predicted"/>
<organism evidence="2 3">
    <name type="scientific">Aurantiacibacter xanthus</name>
    <dbReference type="NCBI Taxonomy" id="1784712"/>
    <lineage>
        <taxon>Bacteria</taxon>
        <taxon>Pseudomonadati</taxon>
        <taxon>Pseudomonadota</taxon>
        <taxon>Alphaproteobacteria</taxon>
        <taxon>Sphingomonadales</taxon>
        <taxon>Erythrobacteraceae</taxon>
        <taxon>Aurantiacibacter</taxon>
    </lineage>
</organism>
<feature type="chain" id="PRO_5017408426" evidence="1">
    <location>
        <begin position="21"/>
        <end position="175"/>
    </location>
</feature>
<name>A0A3A1P824_9SPHN</name>
<protein>
    <submittedName>
        <fullName evidence="2">DUF3617 family protein</fullName>
    </submittedName>
</protein>
<accession>A0A3A1P824</accession>
<feature type="signal peptide" evidence="1">
    <location>
        <begin position="1"/>
        <end position="20"/>
    </location>
</feature>
<gene>
    <name evidence="2" type="ORF">D2V17_11100</name>
</gene>
<keyword evidence="1" id="KW-0732">Signal</keyword>
<evidence type="ECO:0000256" key="1">
    <source>
        <dbReference type="SAM" id="SignalP"/>
    </source>
</evidence>
<dbReference type="EMBL" id="QXFM01000100">
    <property type="protein sequence ID" value="RIV85278.1"/>
    <property type="molecule type" value="Genomic_DNA"/>
</dbReference>
<dbReference type="PROSITE" id="PS51257">
    <property type="entry name" value="PROKAR_LIPOPROTEIN"/>
    <property type="match status" value="1"/>
</dbReference>
<dbReference type="Proteomes" id="UP000265366">
    <property type="component" value="Unassembled WGS sequence"/>
</dbReference>
<dbReference type="RefSeq" id="WP_119593024.1">
    <property type="nucleotide sequence ID" value="NZ_QXFM01000100.1"/>
</dbReference>
<evidence type="ECO:0000313" key="3">
    <source>
        <dbReference type="Proteomes" id="UP000265366"/>
    </source>
</evidence>
<sequence>MKVRLILSVAAAALTLAACGSSKDEDAKDAALSADDVGAGDLTLTAGQYSSTVELVEFDLPGLPADVKSMAERAFADGAKEPSLTCVTKDSTPEEWISEMNQSNCTASDFKQSGNSFTATMQCKDAEGLNGTVNFEGTVGGDNVQMEARFEQAIPQVGTAKMHMRVTGTRVGDCS</sequence>
<keyword evidence="3" id="KW-1185">Reference proteome</keyword>